<dbReference type="Proteomes" id="UP000663823">
    <property type="component" value="Unassembled WGS sequence"/>
</dbReference>
<dbReference type="EMBL" id="CAJNOU010002798">
    <property type="protein sequence ID" value="CAF1350245.1"/>
    <property type="molecule type" value="Genomic_DNA"/>
</dbReference>
<evidence type="ECO:0000313" key="5">
    <source>
        <dbReference type="Proteomes" id="UP000663823"/>
    </source>
</evidence>
<reference evidence="3" key="1">
    <citation type="submission" date="2021-02" db="EMBL/GenBank/DDBJ databases">
        <authorList>
            <person name="Nowell W R."/>
        </authorList>
    </citation>
    <scope>NUCLEOTIDE SEQUENCE</scope>
</reference>
<proteinExistence type="predicted"/>
<dbReference type="EMBL" id="CAJOAX010015999">
    <property type="protein sequence ID" value="CAF4160661.1"/>
    <property type="molecule type" value="Genomic_DNA"/>
</dbReference>
<organism evidence="3 5">
    <name type="scientific">Rotaria sordida</name>
    <dbReference type="NCBI Taxonomy" id="392033"/>
    <lineage>
        <taxon>Eukaryota</taxon>
        <taxon>Metazoa</taxon>
        <taxon>Spiralia</taxon>
        <taxon>Gnathifera</taxon>
        <taxon>Rotifera</taxon>
        <taxon>Eurotatoria</taxon>
        <taxon>Bdelloidea</taxon>
        <taxon>Philodinida</taxon>
        <taxon>Philodinidae</taxon>
        <taxon>Rotaria</taxon>
    </lineage>
</organism>
<evidence type="ECO:0000313" key="1">
    <source>
        <dbReference type="EMBL" id="CAF1345156.1"/>
    </source>
</evidence>
<accession>A0A819YQI6</accession>
<evidence type="ECO:0000313" key="3">
    <source>
        <dbReference type="EMBL" id="CAF4160661.1"/>
    </source>
</evidence>
<dbReference type="AlphaFoldDB" id="A0A819YQI6"/>
<protein>
    <submittedName>
        <fullName evidence="3">Uncharacterized protein</fullName>
    </submittedName>
</protein>
<dbReference type="EMBL" id="CAJNOO010003584">
    <property type="protein sequence ID" value="CAF1345156.1"/>
    <property type="molecule type" value="Genomic_DNA"/>
</dbReference>
<dbReference type="Proteomes" id="UP000663874">
    <property type="component" value="Unassembled WGS sequence"/>
</dbReference>
<dbReference type="Proteomes" id="UP000663889">
    <property type="component" value="Unassembled WGS sequence"/>
</dbReference>
<sequence>MNLALYSRQSAGKKDLLRSVRRIITTELENLNPDDYLAKMFENISSNHLKLFPLHDHVRTRIVEIND</sequence>
<dbReference type="Proteomes" id="UP000663882">
    <property type="component" value="Unassembled WGS sequence"/>
</dbReference>
<comment type="caution">
    <text evidence="3">The sequence shown here is derived from an EMBL/GenBank/DDBJ whole genome shotgun (WGS) entry which is preliminary data.</text>
</comment>
<gene>
    <name evidence="4" type="ORF">FNK824_LOCUS34836</name>
    <name evidence="3" type="ORF">OTI717_LOCUS36699</name>
    <name evidence="1" type="ORF">RFH988_LOCUS31997</name>
    <name evidence="2" type="ORF">SEV965_LOCUS28824</name>
</gene>
<dbReference type="EMBL" id="CAJOBE010014102">
    <property type="protein sequence ID" value="CAF4173878.1"/>
    <property type="molecule type" value="Genomic_DNA"/>
</dbReference>
<evidence type="ECO:0000313" key="2">
    <source>
        <dbReference type="EMBL" id="CAF1350245.1"/>
    </source>
</evidence>
<name>A0A819YQI6_9BILA</name>
<evidence type="ECO:0000313" key="4">
    <source>
        <dbReference type="EMBL" id="CAF4173878.1"/>
    </source>
</evidence>